<sequence length="151" mass="15993">MATCSSSTADIFAESAGAIDHDSASFSTKARLAGAFAIRKFAVGAQVCTERSPAAGGFPTDMLGLYVDTMCELTGDKPLYEYRVSEGSVIEVFVRPPPIASSSSASNNNTILLTNSFKLKSFNLHSNPLVTILKNSKLSQTPLTGHSLNQN</sequence>
<gene>
    <name evidence="1" type="ORF">Cgig2_000660</name>
</gene>
<keyword evidence="2" id="KW-1185">Reference proteome</keyword>
<evidence type="ECO:0000313" key="1">
    <source>
        <dbReference type="EMBL" id="KAJ8422195.1"/>
    </source>
</evidence>
<evidence type="ECO:0000313" key="2">
    <source>
        <dbReference type="Proteomes" id="UP001153076"/>
    </source>
</evidence>
<protein>
    <submittedName>
        <fullName evidence="1">Uncharacterized protein</fullName>
    </submittedName>
</protein>
<name>A0A9Q1JKZ7_9CARY</name>
<dbReference type="EMBL" id="JAKOGI010002346">
    <property type="protein sequence ID" value="KAJ8422195.1"/>
    <property type="molecule type" value="Genomic_DNA"/>
</dbReference>
<organism evidence="1 2">
    <name type="scientific">Carnegiea gigantea</name>
    <dbReference type="NCBI Taxonomy" id="171969"/>
    <lineage>
        <taxon>Eukaryota</taxon>
        <taxon>Viridiplantae</taxon>
        <taxon>Streptophyta</taxon>
        <taxon>Embryophyta</taxon>
        <taxon>Tracheophyta</taxon>
        <taxon>Spermatophyta</taxon>
        <taxon>Magnoliopsida</taxon>
        <taxon>eudicotyledons</taxon>
        <taxon>Gunneridae</taxon>
        <taxon>Pentapetalae</taxon>
        <taxon>Caryophyllales</taxon>
        <taxon>Cactineae</taxon>
        <taxon>Cactaceae</taxon>
        <taxon>Cactoideae</taxon>
        <taxon>Echinocereeae</taxon>
        <taxon>Carnegiea</taxon>
    </lineage>
</organism>
<dbReference type="AlphaFoldDB" id="A0A9Q1JKZ7"/>
<proteinExistence type="predicted"/>
<accession>A0A9Q1JKZ7</accession>
<comment type="caution">
    <text evidence="1">The sequence shown here is derived from an EMBL/GenBank/DDBJ whole genome shotgun (WGS) entry which is preliminary data.</text>
</comment>
<dbReference type="Proteomes" id="UP001153076">
    <property type="component" value="Unassembled WGS sequence"/>
</dbReference>
<reference evidence="1" key="1">
    <citation type="submission" date="2022-04" db="EMBL/GenBank/DDBJ databases">
        <title>Carnegiea gigantea Genome sequencing and assembly v2.</title>
        <authorList>
            <person name="Copetti D."/>
            <person name="Sanderson M.J."/>
            <person name="Burquez A."/>
            <person name="Wojciechowski M.F."/>
        </authorList>
    </citation>
    <scope>NUCLEOTIDE SEQUENCE</scope>
    <source>
        <strain evidence="1">SGP5-SGP5p</strain>
        <tissue evidence="1">Aerial part</tissue>
    </source>
</reference>